<protein>
    <submittedName>
        <fullName evidence="2">Uncharacterized protein</fullName>
    </submittedName>
</protein>
<reference evidence="2 3" key="1">
    <citation type="journal article" date="2020" name="Nat. Food">
        <title>A phased Vanilla planifolia genome enables genetic improvement of flavour and production.</title>
        <authorList>
            <person name="Hasing T."/>
            <person name="Tang H."/>
            <person name="Brym M."/>
            <person name="Khazi F."/>
            <person name="Huang T."/>
            <person name="Chambers A.H."/>
        </authorList>
    </citation>
    <scope>NUCLEOTIDE SEQUENCE [LARGE SCALE GENOMIC DNA]</scope>
    <source>
        <tissue evidence="2">Leaf</tissue>
    </source>
</reference>
<name>A0A835PAD8_VANPL</name>
<feature type="non-terminal residue" evidence="2">
    <location>
        <position position="54"/>
    </location>
</feature>
<evidence type="ECO:0000313" key="2">
    <source>
        <dbReference type="EMBL" id="KAG0448785.1"/>
    </source>
</evidence>
<sequence>LLSILSYPQESEAQAKSNGGLDSAFTNEPGVVPSEKEFLESDSIDGQRAPIAKT</sequence>
<dbReference type="Proteomes" id="UP000639772">
    <property type="component" value="Unassembled WGS sequence"/>
</dbReference>
<evidence type="ECO:0000256" key="1">
    <source>
        <dbReference type="SAM" id="MobiDB-lite"/>
    </source>
</evidence>
<gene>
    <name evidence="2" type="ORF">HPP92_027654</name>
</gene>
<feature type="non-terminal residue" evidence="2">
    <location>
        <position position="1"/>
    </location>
</feature>
<comment type="caution">
    <text evidence="2">The sequence shown here is derived from an EMBL/GenBank/DDBJ whole genome shotgun (WGS) entry which is preliminary data.</text>
</comment>
<evidence type="ECO:0000313" key="3">
    <source>
        <dbReference type="Proteomes" id="UP000639772"/>
    </source>
</evidence>
<organism evidence="2 3">
    <name type="scientific">Vanilla planifolia</name>
    <name type="common">Vanilla</name>
    <dbReference type="NCBI Taxonomy" id="51239"/>
    <lineage>
        <taxon>Eukaryota</taxon>
        <taxon>Viridiplantae</taxon>
        <taxon>Streptophyta</taxon>
        <taxon>Embryophyta</taxon>
        <taxon>Tracheophyta</taxon>
        <taxon>Spermatophyta</taxon>
        <taxon>Magnoliopsida</taxon>
        <taxon>Liliopsida</taxon>
        <taxon>Asparagales</taxon>
        <taxon>Orchidaceae</taxon>
        <taxon>Vanilloideae</taxon>
        <taxon>Vanilleae</taxon>
        <taxon>Vanilla</taxon>
    </lineage>
</organism>
<feature type="compositionally biased region" description="Polar residues" evidence="1">
    <location>
        <begin position="1"/>
        <end position="17"/>
    </location>
</feature>
<proteinExistence type="predicted"/>
<accession>A0A835PAD8</accession>
<feature type="region of interest" description="Disordered" evidence="1">
    <location>
        <begin position="1"/>
        <end position="54"/>
    </location>
</feature>
<dbReference type="EMBL" id="JADCNM010000264">
    <property type="protein sequence ID" value="KAG0448785.1"/>
    <property type="molecule type" value="Genomic_DNA"/>
</dbReference>
<dbReference type="AlphaFoldDB" id="A0A835PAD8"/>